<dbReference type="SUPFAM" id="SSF50891">
    <property type="entry name" value="Cyclophilin-like"/>
    <property type="match status" value="1"/>
</dbReference>
<evidence type="ECO:0000313" key="4">
    <source>
        <dbReference type="Proteomes" id="UP000234790"/>
    </source>
</evidence>
<dbReference type="EMBL" id="CP025543">
    <property type="protein sequence ID" value="AUM62443.1"/>
    <property type="molecule type" value="Genomic_DNA"/>
</dbReference>
<reference evidence="3 4" key="1">
    <citation type="submission" date="2017-12" db="EMBL/GenBank/DDBJ databases">
        <title>Complete genome sequence of Spiroplasma monobiae MQ-1 (ATCC 33825).</title>
        <authorList>
            <person name="Tsai Y.-M."/>
            <person name="Lo W.-S."/>
            <person name="Wu P.-S."/>
            <person name="Cho S.-T."/>
            <person name="Kuo C.-H."/>
        </authorList>
    </citation>
    <scope>NUCLEOTIDE SEQUENCE [LARGE SCALE GENOMIC DNA]</scope>
    <source>
        <strain evidence="3 4">MQ-1</strain>
    </source>
</reference>
<evidence type="ECO:0000259" key="1">
    <source>
        <dbReference type="Pfam" id="PF05913"/>
    </source>
</evidence>
<sequence>MKRQLGISIYPEQSKFEKDKEYLDLAKKLGYEVVFTSVLHFVGSENEKEKADMVLKAIKYAKEIGFYTILDVEYKSMDLIGINVNDVSKCKEYGIDCLRLDSPSLPFEIANITHNKFGIDIQLNMSNNDSLIDNVMDYKPIKERLSGCHNFYPLEYTALPFDYFKEANQKYLKHNLSTAAFVGSHFGDMTTAVGWKELPTLEEQRNLSISEQAKILFYTNEINLVLIGNAYATQEELKELANIDRYEITLNIKPLYELSQSEKGILNFDHFRRGDITEYFVRSTFSRVEFKNSSIEPKNTKKIYNKGDVVIINNNDIKYKGECHIIVKDNFEDKQQKYNWIGTVKESERRLIDFIGPWNHFRFGIED</sequence>
<dbReference type="InterPro" id="IPR013785">
    <property type="entry name" value="Aldolase_TIM"/>
</dbReference>
<protein>
    <recommendedName>
        <fullName evidence="5">Outer surface protein</fullName>
    </recommendedName>
</protein>
<dbReference type="InterPro" id="IPR017853">
    <property type="entry name" value="GH"/>
</dbReference>
<dbReference type="InterPro" id="IPR008589">
    <property type="entry name" value="MupG"/>
</dbReference>
<dbReference type="Pfam" id="PF05913">
    <property type="entry name" value="MupG_C"/>
    <property type="match status" value="1"/>
</dbReference>
<dbReference type="AlphaFoldDB" id="A0A2K9LTP9"/>
<keyword evidence="4" id="KW-1185">Reference proteome</keyword>
<dbReference type="InterPro" id="IPR043894">
    <property type="entry name" value="MupG_C"/>
</dbReference>
<organism evidence="3 4">
    <name type="scientific">Spiroplasma monobiae MQ-1</name>
    <dbReference type="NCBI Taxonomy" id="1336748"/>
    <lineage>
        <taxon>Bacteria</taxon>
        <taxon>Bacillati</taxon>
        <taxon>Mycoplasmatota</taxon>
        <taxon>Mollicutes</taxon>
        <taxon>Entomoplasmatales</taxon>
        <taxon>Spiroplasmataceae</taxon>
        <taxon>Spiroplasma</taxon>
    </lineage>
</organism>
<dbReference type="OrthoDB" id="5809921at2"/>
<accession>A0A2K9LTP9</accession>
<dbReference type="PANTHER" id="PTHR38435:SF1">
    <property type="entry name" value="DUF871 DOMAIN-CONTAINING PROTEIN"/>
    <property type="match status" value="1"/>
</dbReference>
<dbReference type="SUPFAM" id="SSF51445">
    <property type="entry name" value="(Trans)glycosidases"/>
    <property type="match status" value="1"/>
</dbReference>
<gene>
    <name evidence="3" type="ORF">SMONO_v1c01920</name>
</gene>
<dbReference type="Gene3D" id="3.20.20.70">
    <property type="entry name" value="Aldolase class I"/>
    <property type="match status" value="1"/>
</dbReference>
<evidence type="ECO:0000259" key="2">
    <source>
        <dbReference type="Pfam" id="PF19200"/>
    </source>
</evidence>
<dbReference type="KEGG" id="smoo:SMONO_v1c01920"/>
<feature type="domain" description="6-phospho-N-acetylmuramidase C-terminal" evidence="1">
    <location>
        <begin position="248"/>
        <end position="363"/>
    </location>
</feature>
<evidence type="ECO:0008006" key="5">
    <source>
        <dbReference type="Google" id="ProtNLM"/>
    </source>
</evidence>
<dbReference type="Pfam" id="PF19200">
    <property type="entry name" value="MupG_N"/>
    <property type="match status" value="1"/>
</dbReference>
<evidence type="ECO:0000313" key="3">
    <source>
        <dbReference type="EMBL" id="AUM62443.1"/>
    </source>
</evidence>
<name>A0A2K9LTP9_SPISQ</name>
<proteinExistence type="predicted"/>
<dbReference type="RefSeq" id="WP_101780494.1">
    <property type="nucleotide sequence ID" value="NZ_CP025543.1"/>
</dbReference>
<dbReference type="InterPro" id="IPR043797">
    <property type="entry name" value="MupG_N"/>
</dbReference>
<dbReference type="PANTHER" id="PTHR38435">
    <property type="match status" value="1"/>
</dbReference>
<dbReference type="Proteomes" id="UP000234790">
    <property type="component" value="Chromosome"/>
</dbReference>
<feature type="domain" description="6-phospho-N-acetylmuramidase N-terminal" evidence="2">
    <location>
        <begin position="5"/>
        <end position="242"/>
    </location>
</feature>
<dbReference type="InterPro" id="IPR029000">
    <property type="entry name" value="Cyclophilin-like_dom_sf"/>
</dbReference>
<dbReference type="Gene3D" id="2.40.100.10">
    <property type="entry name" value="Cyclophilin-like"/>
    <property type="match status" value="1"/>
</dbReference>